<dbReference type="GO" id="GO:0015341">
    <property type="term" value="F:zinc efflux antiporter activity"/>
    <property type="evidence" value="ECO:0007669"/>
    <property type="project" value="TreeGrafter"/>
</dbReference>
<dbReference type="InterPro" id="IPR036837">
    <property type="entry name" value="Cation_efflux_CTD_sf"/>
</dbReference>
<feature type="domain" description="Cation efflux protein cytoplasmic" evidence="9">
    <location>
        <begin position="221"/>
        <end position="294"/>
    </location>
</feature>
<keyword evidence="3" id="KW-0813">Transport</keyword>
<feature type="transmembrane region" description="Helical" evidence="7">
    <location>
        <begin position="20"/>
        <end position="40"/>
    </location>
</feature>
<dbReference type="GO" id="GO:0015093">
    <property type="term" value="F:ferrous iron transmembrane transporter activity"/>
    <property type="evidence" value="ECO:0007669"/>
    <property type="project" value="TreeGrafter"/>
</dbReference>
<keyword evidence="6 7" id="KW-0472">Membrane</keyword>
<evidence type="ECO:0000259" key="9">
    <source>
        <dbReference type="Pfam" id="PF16916"/>
    </source>
</evidence>
<dbReference type="NCBIfam" id="TIGR01297">
    <property type="entry name" value="CDF"/>
    <property type="match status" value="1"/>
</dbReference>
<dbReference type="GO" id="GO:0006882">
    <property type="term" value="P:intracellular zinc ion homeostasis"/>
    <property type="evidence" value="ECO:0007669"/>
    <property type="project" value="TreeGrafter"/>
</dbReference>
<evidence type="ECO:0000256" key="4">
    <source>
        <dbReference type="ARBA" id="ARBA00022692"/>
    </source>
</evidence>
<dbReference type="RefSeq" id="WP_146974847.1">
    <property type="nucleotide sequence ID" value="NZ_VOSL01000054.1"/>
</dbReference>
<keyword evidence="5 7" id="KW-1133">Transmembrane helix</keyword>
<accession>A0A5C6X6R9</accession>
<evidence type="ECO:0000256" key="2">
    <source>
        <dbReference type="ARBA" id="ARBA00008114"/>
    </source>
</evidence>
<dbReference type="InterPro" id="IPR027470">
    <property type="entry name" value="Cation_efflux_CTD"/>
</dbReference>
<dbReference type="Gene3D" id="1.20.1510.10">
    <property type="entry name" value="Cation efflux protein transmembrane domain"/>
    <property type="match status" value="1"/>
</dbReference>
<comment type="subcellular location">
    <subcellularLocation>
        <location evidence="1">Membrane</location>
        <topology evidence="1">Multi-pass membrane protein</topology>
    </subcellularLocation>
</comment>
<dbReference type="Pfam" id="PF16916">
    <property type="entry name" value="ZT_dimer"/>
    <property type="match status" value="1"/>
</dbReference>
<feature type="transmembrane region" description="Helical" evidence="7">
    <location>
        <begin position="52"/>
        <end position="71"/>
    </location>
</feature>
<keyword evidence="4 7" id="KW-0812">Transmembrane</keyword>
<dbReference type="SUPFAM" id="SSF160240">
    <property type="entry name" value="Cation efflux protein cytoplasmic domain-like"/>
    <property type="match status" value="1"/>
</dbReference>
<dbReference type="InterPro" id="IPR027469">
    <property type="entry name" value="Cation_efflux_TMD_sf"/>
</dbReference>
<dbReference type="InterPro" id="IPR002524">
    <property type="entry name" value="Cation_efflux"/>
</dbReference>
<evidence type="ECO:0000256" key="7">
    <source>
        <dbReference type="SAM" id="Phobius"/>
    </source>
</evidence>
<evidence type="ECO:0000259" key="8">
    <source>
        <dbReference type="Pfam" id="PF01545"/>
    </source>
</evidence>
<dbReference type="GO" id="GO:0015086">
    <property type="term" value="F:cadmium ion transmembrane transporter activity"/>
    <property type="evidence" value="ECO:0007669"/>
    <property type="project" value="TreeGrafter"/>
</dbReference>
<dbReference type="SUPFAM" id="SSF161111">
    <property type="entry name" value="Cation efflux protein transmembrane domain-like"/>
    <property type="match status" value="1"/>
</dbReference>
<feature type="transmembrane region" description="Helical" evidence="7">
    <location>
        <begin position="124"/>
        <end position="142"/>
    </location>
</feature>
<dbReference type="Gene3D" id="3.30.70.1350">
    <property type="entry name" value="Cation efflux protein, cytoplasmic domain"/>
    <property type="match status" value="1"/>
</dbReference>
<dbReference type="InterPro" id="IPR058533">
    <property type="entry name" value="Cation_efflux_TM"/>
</dbReference>
<evidence type="ECO:0000256" key="1">
    <source>
        <dbReference type="ARBA" id="ARBA00004141"/>
    </source>
</evidence>
<dbReference type="OrthoDB" id="9806522at2"/>
<feature type="domain" description="Cation efflux protein transmembrane" evidence="8">
    <location>
        <begin position="22"/>
        <end position="214"/>
    </location>
</feature>
<name>A0A5C6X6R9_9DELT</name>
<comment type="similarity">
    <text evidence="2">Belongs to the cation diffusion facilitator (CDF) transporter (TC 2.A.4) family.</text>
</comment>
<dbReference type="Pfam" id="PF01545">
    <property type="entry name" value="Cation_efflux"/>
    <property type="match status" value="1"/>
</dbReference>
<evidence type="ECO:0000256" key="6">
    <source>
        <dbReference type="ARBA" id="ARBA00023136"/>
    </source>
</evidence>
<dbReference type="PANTHER" id="PTHR43840:SF15">
    <property type="entry name" value="MITOCHONDRIAL METAL TRANSPORTER 1-RELATED"/>
    <property type="match status" value="1"/>
</dbReference>
<protein>
    <submittedName>
        <fullName evidence="10">Cation transporter</fullName>
    </submittedName>
</protein>
<dbReference type="Proteomes" id="UP000321046">
    <property type="component" value="Unassembled WGS sequence"/>
</dbReference>
<dbReference type="EMBL" id="VOSL01000054">
    <property type="protein sequence ID" value="TXD34466.1"/>
    <property type="molecule type" value="Genomic_DNA"/>
</dbReference>
<feature type="transmembrane region" description="Helical" evidence="7">
    <location>
        <begin position="163"/>
        <end position="182"/>
    </location>
</feature>
<feature type="transmembrane region" description="Helical" evidence="7">
    <location>
        <begin position="188"/>
        <end position="206"/>
    </location>
</feature>
<dbReference type="PANTHER" id="PTHR43840">
    <property type="entry name" value="MITOCHONDRIAL METAL TRANSPORTER 1-RELATED"/>
    <property type="match status" value="1"/>
</dbReference>
<dbReference type="GO" id="GO:0005886">
    <property type="term" value="C:plasma membrane"/>
    <property type="evidence" value="ECO:0007669"/>
    <property type="project" value="TreeGrafter"/>
</dbReference>
<evidence type="ECO:0000313" key="10">
    <source>
        <dbReference type="EMBL" id="TXD34466.1"/>
    </source>
</evidence>
<sequence length="307" mass="32990">MCASTPEVSRSNNHRAVRRVLIFTLAANLLVAMGKLAWGYHASIVSMQADGFHSFFDALSNVIGLIALGMATRPPDREHPYGHQKLEVAASMAIGMMILLGLLEVGRGVWAAATGAASPQVSPAAFGVIGVAIATSFVISWYEKRAAKRYDSMILASDAAHTFSDALAGIAVLIGLVLVQQGIPSGDIFAALAVMLFIGMTAYRVLRDGMVVLVDAALLDADAIRKVVGTHPEVRSCHYVRSRGMPGAVHLDLHVTVDPAMTMEEAGEVLLELKARLHARFSELEDVLIQLEPHHPVHYEDVPENLV</sequence>
<gene>
    <name evidence="10" type="ORF">FRC96_12600</name>
</gene>
<dbReference type="InterPro" id="IPR050291">
    <property type="entry name" value="CDF_Transporter"/>
</dbReference>
<organism evidence="10 11">
    <name type="scientific">Lujinxingia vulgaris</name>
    <dbReference type="NCBI Taxonomy" id="2600176"/>
    <lineage>
        <taxon>Bacteria</taxon>
        <taxon>Deltaproteobacteria</taxon>
        <taxon>Bradymonadales</taxon>
        <taxon>Lujinxingiaceae</taxon>
        <taxon>Lujinxingia</taxon>
    </lineage>
</organism>
<feature type="transmembrane region" description="Helical" evidence="7">
    <location>
        <begin position="92"/>
        <end position="112"/>
    </location>
</feature>
<comment type="caution">
    <text evidence="10">The sequence shown here is derived from an EMBL/GenBank/DDBJ whole genome shotgun (WGS) entry which is preliminary data.</text>
</comment>
<evidence type="ECO:0000313" key="11">
    <source>
        <dbReference type="Proteomes" id="UP000321046"/>
    </source>
</evidence>
<evidence type="ECO:0000256" key="3">
    <source>
        <dbReference type="ARBA" id="ARBA00022448"/>
    </source>
</evidence>
<evidence type="ECO:0000256" key="5">
    <source>
        <dbReference type="ARBA" id="ARBA00022989"/>
    </source>
</evidence>
<dbReference type="AlphaFoldDB" id="A0A5C6X6R9"/>
<proteinExistence type="inferred from homology"/>
<reference evidence="10 11" key="1">
    <citation type="submission" date="2019-08" db="EMBL/GenBank/DDBJ databases">
        <title>Bradymonadales sp. TMQ2.</title>
        <authorList>
            <person name="Liang Q."/>
        </authorList>
    </citation>
    <scope>NUCLEOTIDE SEQUENCE [LARGE SCALE GENOMIC DNA]</scope>
    <source>
        <strain evidence="10 11">TMQ2</strain>
    </source>
</reference>